<protein>
    <submittedName>
        <fullName evidence="1">Uncharacterized protein</fullName>
    </submittedName>
</protein>
<comment type="caution">
    <text evidence="1">The sequence shown here is derived from an EMBL/GenBank/DDBJ whole genome shotgun (WGS) entry which is preliminary data.</text>
</comment>
<name>A0A1F6DSF8_9BACT</name>
<evidence type="ECO:0000313" key="2">
    <source>
        <dbReference type="Proteomes" id="UP000178328"/>
    </source>
</evidence>
<sequence length="76" mass="8750">MRVDLCKSARIIERLFFHTFVSTDLYVFSETAVTAYQVMMVRTDILIPRSALSHIGAHQKTFFVQGLEGAIYVYFV</sequence>
<reference evidence="1 2" key="1">
    <citation type="journal article" date="2016" name="Nat. Commun.">
        <title>Thousands of microbial genomes shed light on interconnected biogeochemical processes in an aquifer system.</title>
        <authorList>
            <person name="Anantharaman K."/>
            <person name="Brown C.T."/>
            <person name="Hug L.A."/>
            <person name="Sharon I."/>
            <person name="Castelle C.J."/>
            <person name="Probst A.J."/>
            <person name="Thomas B.C."/>
            <person name="Singh A."/>
            <person name="Wilkins M.J."/>
            <person name="Karaoz U."/>
            <person name="Brodie E.L."/>
            <person name="Williams K.H."/>
            <person name="Hubbard S.S."/>
            <person name="Banfield J.F."/>
        </authorList>
    </citation>
    <scope>NUCLEOTIDE SEQUENCE [LARGE SCALE GENOMIC DNA]</scope>
</reference>
<dbReference type="STRING" id="1798494.A3C18_03945"/>
<dbReference type="EMBL" id="MFLH01000044">
    <property type="protein sequence ID" value="OGG63972.1"/>
    <property type="molecule type" value="Genomic_DNA"/>
</dbReference>
<proteinExistence type="predicted"/>
<gene>
    <name evidence="1" type="ORF">A3C18_03945</name>
</gene>
<accession>A0A1F6DSF8</accession>
<organism evidence="1 2">
    <name type="scientific">Candidatus Kaiserbacteria bacterium RIFCSPHIGHO2_02_FULL_54_11b</name>
    <dbReference type="NCBI Taxonomy" id="1798494"/>
    <lineage>
        <taxon>Bacteria</taxon>
        <taxon>Candidatus Kaiseribacteriota</taxon>
    </lineage>
</organism>
<evidence type="ECO:0000313" key="1">
    <source>
        <dbReference type="EMBL" id="OGG63972.1"/>
    </source>
</evidence>
<dbReference type="Proteomes" id="UP000178328">
    <property type="component" value="Unassembled WGS sequence"/>
</dbReference>
<dbReference type="AlphaFoldDB" id="A0A1F6DSF8"/>